<dbReference type="EMBL" id="BK015448">
    <property type="protein sequence ID" value="DAE07379.1"/>
    <property type="molecule type" value="Genomic_DNA"/>
</dbReference>
<accession>A0A8S5PLN3</accession>
<proteinExistence type="predicted"/>
<sequence>MYVIYHKQGTLKMKRLLFTGLFSLLLTGCVGTSPVVLQKAKQVPPDRILAQGEYNPNYAKVTIVRDAGFQGGGCYLGVMYRQTLLARFDPEEKADFYIPEGEYNFSVIGDPYGRGLCGGQFDPAVEKQVIKKDKDNIFRISLGPWRRPRLLPM</sequence>
<evidence type="ECO:0000313" key="1">
    <source>
        <dbReference type="EMBL" id="DAE07379.1"/>
    </source>
</evidence>
<evidence type="ECO:0008006" key="2">
    <source>
        <dbReference type="Google" id="ProtNLM"/>
    </source>
</evidence>
<protein>
    <recommendedName>
        <fullName evidence="2">Lipoprotein</fullName>
    </recommendedName>
</protein>
<reference evidence="1" key="1">
    <citation type="journal article" date="2021" name="Proc. Natl. Acad. Sci. U.S.A.">
        <title>A Catalog of Tens of Thousands of Viruses from Human Metagenomes Reveals Hidden Associations with Chronic Diseases.</title>
        <authorList>
            <person name="Tisza M.J."/>
            <person name="Buck C.B."/>
        </authorList>
    </citation>
    <scope>NUCLEOTIDE SEQUENCE</scope>
    <source>
        <strain evidence="1">Ct17O1</strain>
    </source>
</reference>
<dbReference type="PROSITE" id="PS51257">
    <property type="entry name" value="PROKAR_LIPOPROTEIN"/>
    <property type="match status" value="1"/>
</dbReference>
<name>A0A8S5PLN3_9VIRU</name>
<organism evidence="1">
    <name type="scientific">Phage sp. ct17O1</name>
    <dbReference type="NCBI Taxonomy" id="2825789"/>
    <lineage>
        <taxon>Viruses</taxon>
    </lineage>
</organism>